<dbReference type="Gene3D" id="3.40.50.300">
    <property type="entry name" value="P-loop containing nucleotide triphosphate hydrolases"/>
    <property type="match status" value="1"/>
</dbReference>
<dbReference type="EMBL" id="JBHFAB010000004">
    <property type="protein sequence ID" value="MFC1416254.1"/>
    <property type="molecule type" value="Genomic_DNA"/>
</dbReference>
<protein>
    <submittedName>
        <fullName evidence="2">AAA family ATPase</fullName>
    </submittedName>
</protein>
<evidence type="ECO:0000259" key="1">
    <source>
        <dbReference type="Pfam" id="PF13521"/>
    </source>
</evidence>
<organism evidence="2 3">
    <name type="scientific">Streptacidiphilus cavernicola</name>
    <dbReference type="NCBI Taxonomy" id="3342716"/>
    <lineage>
        <taxon>Bacteria</taxon>
        <taxon>Bacillati</taxon>
        <taxon>Actinomycetota</taxon>
        <taxon>Actinomycetes</taxon>
        <taxon>Kitasatosporales</taxon>
        <taxon>Streptomycetaceae</taxon>
        <taxon>Streptacidiphilus</taxon>
    </lineage>
</organism>
<accession>A0ABV6VR78</accession>
<evidence type="ECO:0000313" key="3">
    <source>
        <dbReference type="Proteomes" id="UP001592531"/>
    </source>
</evidence>
<dbReference type="Pfam" id="PF13521">
    <property type="entry name" value="AAA_28"/>
    <property type="match status" value="1"/>
</dbReference>
<dbReference type="InterPro" id="IPR027417">
    <property type="entry name" value="P-loop_NTPase"/>
</dbReference>
<dbReference type="Proteomes" id="UP001592531">
    <property type="component" value="Unassembled WGS sequence"/>
</dbReference>
<sequence>MPGAGKTTVLAALADVGRTVLPEYTTPAGHLLDHDRHPHHDDEDSHLANWLRKADHLRGHPGPVWVDRDWLTALAWAASTGGLTRRADWVHRHLATGRLTPPRRWIILDLPPHLSLQRRAERLHPGHPWSDPTVLERLRAFYLDPPTHLAAAHPGLAELVAAVPRQRVDATASTDQLADAVGAR</sequence>
<gene>
    <name evidence="2" type="ORF">ACEZDE_06310</name>
</gene>
<feature type="domain" description="NadR/Ttd14 AAA" evidence="1">
    <location>
        <begin position="2"/>
        <end position="96"/>
    </location>
</feature>
<name>A0ABV6VR78_9ACTN</name>
<proteinExistence type="predicted"/>
<comment type="caution">
    <text evidence="2">The sequence shown here is derived from an EMBL/GenBank/DDBJ whole genome shotgun (WGS) entry which is preliminary data.</text>
</comment>
<keyword evidence="3" id="KW-1185">Reference proteome</keyword>
<dbReference type="SUPFAM" id="SSF52540">
    <property type="entry name" value="P-loop containing nucleoside triphosphate hydrolases"/>
    <property type="match status" value="1"/>
</dbReference>
<dbReference type="RefSeq" id="WP_380533360.1">
    <property type="nucleotide sequence ID" value="NZ_JBHFAB010000004.1"/>
</dbReference>
<evidence type="ECO:0000313" key="2">
    <source>
        <dbReference type="EMBL" id="MFC1416254.1"/>
    </source>
</evidence>
<dbReference type="InterPro" id="IPR038727">
    <property type="entry name" value="NadR/Ttd14_AAA_dom"/>
</dbReference>
<reference evidence="2 3" key="1">
    <citation type="submission" date="2024-09" db="EMBL/GenBank/DDBJ databases">
        <authorList>
            <person name="Lee S.D."/>
        </authorList>
    </citation>
    <scope>NUCLEOTIDE SEQUENCE [LARGE SCALE GENOMIC DNA]</scope>
    <source>
        <strain evidence="2 3">N8-3</strain>
    </source>
</reference>